<proteinExistence type="predicted"/>
<sequence length="460" mass="50518">MSLQAGDEDSMSLDSENEKLGLLSGTSTTIISPSNTTNRVGTSWYASVFIVVNAALGAGLLNFPKAYNDAGGVLIAIIVQIVLMVFIIGALIILAYCSDSNQSATYQDVIYSMCGRQAQICCSLAILIYCFGTCITFFIIIGDQWDRFLTFAYGADYCHYWYMSRTFTMIVSSVILILPLCFPKRIDFLKYASIAGVFAVVYVVILITVKYFVGENHPGPIASEPKHWTSVFLVVPVICFGYQCHVSVVPIYSCLKHRSVGEFLKTVIVAMGICFATYTGSAVFGYWTFGSYVNADILVSYKPTPDVLVGIILIAGKIYTTYPILLFCERAAFESVWIEVRSLTPDMVLSGEKKRRYIQTISLFSTSLALAVFIPDIGVVISMLGALAGVFIFIFPGMCLLQALLTQPIGVAWKRNILYALAFGFIVIGTFIFGLVLTQAIIEDVLHPESSSKKSHSLCQ</sequence>
<evidence type="ECO:0000256" key="3">
    <source>
        <dbReference type="ARBA" id="ARBA00022989"/>
    </source>
</evidence>
<keyword evidence="4" id="KW-0472">Membrane</keyword>
<comment type="subcellular location">
    <subcellularLocation>
        <location evidence="1">Membrane</location>
        <topology evidence="1">Multi-pass membrane protein</topology>
    </subcellularLocation>
</comment>
<dbReference type="PANTHER" id="PTHR22950:SF652">
    <property type="entry name" value="TRANSMEMBRANE AMINO ACID TRANSPORTER FAMILY PROTEIN"/>
    <property type="match status" value="1"/>
</dbReference>
<dbReference type="AlphaFoldDB" id="A0A8J1TT26"/>
<dbReference type="InterPro" id="IPR013057">
    <property type="entry name" value="AA_transpt_TM"/>
</dbReference>
<keyword evidence="2" id="KW-0812">Transmembrane</keyword>
<dbReference type="GO" id="GO:0016020">
    <property type="term" value="C:membrane"/>
    <property type="evidence" value="ECO:0007669"/>
    <property type="project" value="UniProtKB-SubCell"/>
</dbReference>
<dbReference type="PANTHER" id="PTHR22950">
    <property type="entry name" value="AMINO ACID TRANSPORTER"/>
    <property type="match status" value="1"/>
</dbReference>
<gene>
    <name evidence="5" type="ORF">OFUS_LOCUS6239</name>
</gene>
<name>A0A8J1TT26_OWEFU</name>
<evidence type="ECO:0000313" key="5">
    <source>
        <dbReference type="EMBL" id="CAH1779429.1"/>
    </source>
</evidence>
<dbReference type="EMBL" id="CAIIXF020000003">
    <property type="protein sequence ID" value="CAH1779429.1"/>
    <property type="molecule type" value="Genomic_DNA"/>
</dbReference>
<evidence type="ECO:0000313" key="6">
    <source>
        <dbReference type="Proteomes" id="UP000749559"/>
    </source>
</evidence>
<keyword evidence="6" id="KW-1185">Reference proteome</keyword>
<dbReference type="Pfam" id="PF01490">
    <property type="entry name" value="Aa_trans"/>
    <property type="match status" value="1"/>
</dbReference>
<dbReference type="OrthoDB" id="438545at2759"/>
<comment type="caution">
    <text evidence="5">The sequence shown here is derived from an EMBL/GenBank/DDBJ whole genome shotgun (WGS) entry which is preliminary data.</text>
</comment>
<organism evidence="5 6">
    <name type="scientific">Owenia fusiformis</name>
    <name type="common">Polychaete worm</name>
    <dbReference type="NCBI Taxonomy" id="6347"/>
    <lineage>
        <taxon>Eukaryota</taxon>
        <taxon>Metazoa</taxon>
        <taxon>Spiralia</taxon>
        <taxon>Lophotrochozoa</taxon>
        <taxon>Annelida</taxon>
        <taxon>Polychaeta</taxon>
        <taxon>Sedentaria</taxon>
        <taxon>Canalipalpata</taxon>
        <taxon>Sabellida</taxon>
        <taxon>Oweniida</taxon>
        <taxon>Oweniidae</taxon>
        <taxon>Owenia</taxon>
    </lineage>
</organism>
<evidence type="ECO:0000256" key="1">
    <source>
        <dbReference type="ARBA" id="ARBA00004141"/>
    </source>
</evidence>
<reference evidence="5" key="1">
    <citation type="submission" date="2022-03" db="EMBL/GenBank/DDBJ databases">
        <authorList>
            <person name="Martin C."/>
        </authorList>
    </citation>
    <scope>NUCLEOTIDE SEQUENCE</scope>
</reference>
<keyword evidence="3" id="KW-1133">Transmembrane helix</keyword>
<dbReference type="Proteomes" id="UP000749559">
    <property type="component" value="Unassembled WGS sequence"/>
</dbReference>
<protein>
    <submittedName>
        <fullName evidence="5">Uncharacterized protein</fullName>
    </submittedName>
</protein>
<evidence type="ECO:0000256" key="4">
    <source>
        <dbReference type="ARBA" id="ARBA00023136"/>
    </source>
</evidence>
<accession>A0A8J1TT26</accession>
<evidence type="ECO:0000256" key="2">
    <source>
        <dbReference type="ARBA" id="ARBA00022692"/>
    </source>
</evidence>
<dbReference type="GO" id="GO:0015179">
    <property type="term" value="F:L-amino acid transmembrane transporter activity"/>
    <property type="evidence" value="ECO:0007669"/>
    <property type="project" value="TreeGrafter"/>
</dbReference>